<dbReference type="Proteomes" id="UP000652013">
    <property type="component" value="Unassembled WGS sequence"/>
</dbReference>
<protein>
    <submittedName>
        <fullName evidence="1">Uncharacterized protein</fullName>
    </submittedName>
</protein>
<keyword evidence="2" id="KW-1185">Reference proteome</keyword>
<evidence type="ECO:0000313" key="1">
    <source>
        <dbReference type="EMBL" id="GIJ04928.1"/>
    </source>
</evidence>
<dbReference type="EMBL" id="BOOY01000030">
    <property type="protein sequence ID" value="GIJ04928.1"/>
    <property type="molecule type" value="Genomic_DNA"/>
</dbReference>
<dbReference type="AlphaFoldDB" id="A0A8J3YBZ5"/>
<organism evidence="1 2">
    <name type="scientific">Spirilliplanes yamanashiensis</name>
    <dbReference type="NCBI Taxonomy" id="42233"/>
    <lineage>
        <taxon>Bacteria</taxon>
        <taxon>Bacillati</taxon>
        <taxon>Actinomycetota</taxon>
        <taxon>Actinomycetes</taxon>
        <taxon>Micromonosporales</taxon>
        <taxon>Micromonosporaceae</taxon>
        <taxon>Spirilliplanes</taxon>
    </lineage>
</organism>
<evidence type="ECO:0000313" key="2">
    <source>
        <dbReference type="Proteomes" id="UP000652013"/>
    </source>
</evidence>
<comment type="caution">
    <text evidence="1">The sequence shown here is derived from an EMBL/GenBank/DDBJ whole genome shotgun (WGS) entry which is preliminary data.</text>
</comment>
<name>A0A8J3YBZ5_9ACTN</name>
<sequence length="94" mass="10160">MCAGGGTCGFPGHLYGGGVMVQRHWWNGSTTTRSRRDVFIRSDGRRWDVLVRIGGAPGRSRVQDCPSGSAAAIVAGAWRGSEHTWREVQPPLPV</sequence>
<proteinExistence type="predicted"/>
<reference evidence="1" key="1">
    <citation type="submission" date="2021-01" db="EMBL/GenBank/DDBJ databases">
        <title>Whole genome shotgun sequence of Spirilliplanes yamanashiensis NBRC 15828.</title>
        <authorList>
            <person name="Komaki H."/>
            <person name="Tamura T."/>
        </authorList>
    </citation>
    <scope>NUCLEOTIDE SEQUENCE</scope>
    <source>
        <strain evidence="1">NBRC 15828</strain>
    </source>
</reference>
<gene>
    <name evidence="1" type="ORF">Sya03_42800</name>
</gene>
<accession>A0A8J3YBZ5</accession>